<dbReference type="Proteomes" id="UP001605918">
    <property type="component" value="Unassembled WGS sequence"/>
</dbReference>
<evidence type="ECO:0000313" key="2">
    <source>
        <dbReference type="Proteomes" id="UP001605918"/>
    </source>
</evidence>
<evidence type="ECO:0000313" key="1">
    <source>
        <dbReference type="EMBL" id="MFG6207931.1"/>
    </source>
</evidence>
<gene>
    <name evidence="1" type="ORF">ACGSLL_26640</name>
</gene>
<reference evidence="1 2" key="1">
    <citation type="submission" date="2024-10" db="EMBL/GenBank/DDBJ databases">
        <title>Whole genome of Pseudomonas sp Strain RB5.</title>
        <authorList>
            <person name="Selami N."/>
        </authorList>
    </citation>
    <scope>NUCLEOTIDE SEQUENCE [LARGE SCALE GENOMIC DNA]</scope>
    <source>
        <strain evidence="1 2">RB5</strain>
    </source>
</reference>
<organism evidence="1 2">
    <name type="scientific">Pseudomonas retamae</name>
    <dbReference type="NCBI Taxonomy" id="702110"/>
    <lineage>
        <taxon>Bacteria</taxon>
        <taxon>Pseudomonadati</taxon>
        <taxon>Pseudomonadota</taxon>
        <taxon>Gammaproteobacteria</taxon>
        <taxon>Pseudomonadales</taxon>
        <taxon>Pseudomonadaceae</taxon>
        <taxon>Pseudomonas</taxon>
    </lineage>
</organism>
<keyword evidence="2" id="KW-1185">Reference proteome</keyword>
<protein>
    <submittedName>
        <fullName evidence="1">Uncharacterized protein</fullName>
    </submittedName>
</protein>
<comment type="caution">
    <text evidence="1">The sequence shown here is derived from an EMBL/GenBank/DDBJ whole genome shotgun (WGS) entry which is preliminary data.</text>
</comment>
<dbReference type="RefSeq" id="WP_394508499.1">
    <property type="nucleotide sequence ID" value="NZ_JBIEIL010000019.1"/>
</dbReference>
<sequence>MRDSKKAHQSIDIGTLREKTLMTEKSTMKTTFETALELHETSDFFEGNGKYFSRGSDWGDHLFISNWQEMCGVLKNQKAAQSLLTTILEDYAKHSKEDYSDAEALFSNISAYYTLKNKIAFLSASNYDLIESLDEQSKKNTGKLFRLLRQQYDIKNKELPKYKFDDEIKRLKLKGCVLNLEFF</sequence>
<accession>A0ABW7DK30</accession>
<dbReference type="EMBL" id="JBIEIL010000019">
    <property type="protein sequence ID" value="MFG6207931.1"/>
    <property type="molecule type" value="Genomic_DNA"/>
</dbReference>
<proteinExistence type="predicted"/>
<name>A0ABW7DK30_9PSED</name>